<dbReference type="CDD" id="cd06091">
    <property type="entry name" value="KOW_NusG"/>
    <property type="match status" value="1"/>
</dbReference>
<feature type="region of interest" description="Disordered" evidence="4">
    <location>
        <begin position="261"/>
        <end position="280"/>
    </location>
</feature>
<evidence type="ECO:0000313" key="7">
    <source>
        <dbReference type="Proteomes" id="UP000825729"/>
    </source>
</evidence>
<dbReference type="SUPFAM" id="SSF50104">
    <property type="entry name" value="Translation proteins SH3-like domain"/>
    <property type="match status" value="1"/>
</dbReference>
<dbReference type="Pfam" id="PF02357">
    <property type="entry name" value="NusG"/>
    <property type="match status" value="1"/>
</dbReference>
<evidence type="ECO:0000256" key="1">
    <source>
        <dbReference type="ARBA" id="ARBA00022814"/>
    </source>
</evidence>
<dbReference type="InterPro" id="IPR008991">
    <property type="entry name" value="Translation_prot_SH3-like_sf"/>
</dbReference>
<dbReference type="CDD" id="cd09890">
    <property type="entry name" value="NGN_plant"/>
    <property type="match status" value="1"/>
</dbReference>
<organism evidence="6 7">
    <name type="scientific">Aristolochia fimbriata</name>
    <name type="common">White veined hardy Dutchman's pipe vine</name>
    <dbReference type="NCBI Taxonomy" id="158543"/>
    <lineage>
        <taxon>Eukaryota</taxon>
        <taxon>Viridiplantae</taxon>
        <taxon>Streptophyta</taxon>
        <taxon>Embryophyta</taxon>
        <taxon>Tracheophyta</taxon>
        <taxon>Spermatophyta</taxon>
        <taxon>Magnoliopsida</taxon>
        <taxon>Magnoliidae</taxon>
        <taxon>Piperales</taxon>
        <taxon>Aristolochiaceae</taxon>
        <taxon>Aristolochia</taxon>
    </lineage>
</organism>
<dbReference type="SUPFAM" id="SSF82679">
    <property type="entry name" value="N-utilization substance G protein NusG, N-terminal domain"/>
    <property type="match status" value="1"/>
</dbReference>
<dbReference type="Gene3D" id="3.30.70.940">
    <property type="entry name" value="NusG, N-terminal domain"/>
    <property type="match status" value="1"/>
</dbReference>
<dbReference type="Gene3D" id="2.30.30.30">
    <property type="match status" value="1"/>
</dbReference>
<keyword evidence="2" id="KW-0805">Transcription regulation</keyword>
<feature type="domain" description="NusG-like N-terminal" evidence="5">
    <location>
        <begin position="100"/>
        <end position="216"/>
    </location>
</feature>
<evidence type="ECO:0000256" key="3">
    <source>
        <dbReference type="ARBA" id="ARBA00023163"/>
    </source>
</evidence>
<evidence type="ECO:0000313" key="6">
    <source>
        <dbReference type="EMBL" id="KAG9453257.1"/>
    </source>
</evidence>
<protein>
    <recommendedName>
        <fullName evidence="5">NusG-like N-terminal domain-containing protein</fullName>
    </recommendedName>
</protein>
<keyword evidence="7" id="KW-1185">Reference proteome</keyword>
<dbReference type="PANTHER" id="PTHR30265">
    <property type="entry name" value="RHO-INTERACTING TRANSCRIPTION TERMINATION FACTOR NUSG"/>
    <property type="match status" value="1"/>
</dbReference>
<dbReference type="GO" id="GO:0031564">
    <property type="term" value="P:transcription antitermination"/>
    <property type="evidence" value="ECO:0007669"/>
    <property type="project" value="UniProtKB-KW"/>
</dbReference>
<dbReference type="Proteomes" id="UP000825729">
    <property type="component" value="Unassembled WGS sequence"/>
</dbReference>
<evidence type="ECO:0000259" key="5">
    <source>
        <dbReference type="SMART" id="SM00738"/>
    </source>
</evidence>
<keyword evidence="1" id="KW-0889">Transcription antitermination</keyword>
<evidence type="ECO:0000256" key="4">
    <source>
        <dbReference type="SAM" id="MobiDB-lite"/>
    </source>
</evidence>
<gene>
    <name evidence="6" type="ORF">H6P81_006161</name>
</gene>
<dbReference type="InterPro" id="IPR036735">
    <property type="entry name" value="NGN_dom_sf"/>
</dbReference>
<dbReference type="InterPro" id="IPR014722">
    <property type="entry name" value="Rib_uL2_dom2"/>
</dbReference>
<dbReference type="InterPro" id="IPR006645">
    <property type="entry name" value="NGN-like_dom"/>
</dbReference>
<name>A0AAV7F0F7_ARIFI</name>
<dbReference type="SMART" id="SM00738">
    <property type="entry name" value="NGN"/>
    <property type="match status" value="1"/>
</dbReference>
<evidence type="ECO:0000256" key="2">
    <source>
        <dbReference type="ARBA" id="ARBA00023015"/>
    </source>
</evidence>
<accession>A0AAV7F0F7</accession>
<dbReference type="AlphaFoldDB" id="A0AAV7F0F7"/>
<dbReference type="EMBL" id="JAINDJ010000003">
    <property type="protein sequence ID" value="KAG9453257.1"/>
    <property type="molecule type" value="Genomic_DNA"/>
</dbReference>
<sequence>MKQAGLLSWSPSSSSPLSLPLPSPSFLRISGRKTLICATLDSVNGGGLTARERRQLRSERRESKATNWKEEVEERLLQKPKKKKTSWTEELNLDNLALLGPQWWVVRVSRVSGQATAEVLAKSLVREFPEMEFKVYVPSVQVKKKLKNGTFSEKLNPLFPGCVFLWCELNKTIHDFVRECNGVGGFLGSRVGNTKRQINRPKPIATEEMEAIFRQAKEEQEKVENAFQEEHQAAGVFDGTDSNIPEESDYKYSNLRNDVKPRRRTTERGSQPSQNGMNAMEDHRSLIPGSRVRILSGPFAEFTGCLKGLNYKTGTATVGFMLLGKETLTDFDIKEIIAVAD</sequence>
<feature type="compositionally biased region" description="Polar residues" evidence="4">
    <location>
        <begin position="268"/>
        <end position="277"/>
    </location>
</feature>
<dbReference type="PANTHER" id="PTHR30265:SF4">
    <property type="entry name" value="KOW MOTIF FAMILY PROTEIN, EXPRESSED"/>
    <property type="match status" value="1"/>
</dbReference>
<reference evidence="6 7" key="1">
    <citation type="submission" date="2021-07" db="EMBL/GenBank/DDBJ databases">
        <title>The Aristolochia fimbriata genome: insights into angiosperm evolution, floral development and chemical biosynthesis.</title>
        <authorList>
            <person name="Jiao Y."/>
        </authorList>
    </citation>
    <scope>NUCLEOTIDE SEQUENCE [LARGE SCALE GENOMIC DNA]</scope>
    <source>
        <strain evidence="6">IBCAS-2021</strain>
        <tissue evidence="6">Leaf</tissue>
    </source>
</reference>
<dbReference type="InterPro" id="IPR043425">
    <property type="entry name" value="NusG-like"/>
</dbReference>
<proteinExistence type="predicted"/>
<feature type="region of interest" description="Disordered" evidence="4">
    <location>
        <begin position="1"/>
        <end position="20"/>
    </location>
</feature>
<keyword evidence="3" id="KW-0804">Transcription</keyword>
<comment type="caution">
    <text evidence="6">The sequence shown here is derived from an EMBL/GenBank/DDBJ whole genome shotgun (WGS) entry which is preliminary data.</text>
</comment>
<dbReference type="GO" id="GO:0006354">
    <property type="term" value="P:DNA-templated transcription elongation"/>
    <property type="evidence" value="ECO:0007669"/>
    <property type="project" value="InterPro"/>
</dbReference>